<gene>
    <name evidence="1" type="ORF">GCM10023226_26790</name>
</gene>
<sequence>MGGGRRVRVLLPVVAGVVGAAAGIATAFVAPPDQGGTPAAESFNDPLHLGIPLVDLECTGEALLVVARGDSAPPLASAVANSGDLGLRYLRTDDSCPTRYGSRPDDVPEYVVYAGPYDSMPEPCELRMLENNKGDAVTNLTSGNDSYVRCPCVLPVVTFPELVPGMLVDPGNAIWVRSLQGLLVDLDDDREERGEPGPYFEARDVTGRYDETTEQRIRLLQEDNDISPTEYGSVLTPTWRTLVENVCGVLEF</sequence>
<dbReference type="Proteomes" id="UP001500621">
    <property type="component" value="Unassembled WGS sequence"/>
</dbReference>
<name>A0ABP8WH16_9ACTN</name>
<protein>
    <recommendedName>
        <fullName evidence="3">Peptidoglycan binding-like domain-containing protein</fullName>
    </recommendedName>
</protein>
<dbReference type="RefSeq" id="WP_345266605.1">
    <property type="nucleotide sequence ID" value="NZ_BAABIM010000002.1"/>
</dbReference>
<dbReference type="EMBL" id="BAABIM010000002">
    <property type="protein sequence ID" value="GAA4687518.1"/>
    <property type="molecule type" value="Genomic_DNA"/>
</dbReference>
<evidence type="ECO:0008006" key="3">
    <source>
        <dbReference type="Google" id="ProtNLM"/>
    </source>
</evidence>
<evidence type="ECO:0000313" key="2">
    <source>
        <dbReference type="Proteomes" id="UP001500621"/>
    </source>
</evidence>
<keyword evidence="2" id="KW-1185">Reference proteome</keyword>
<comment type="caution">
    <text evidence="1">The sequence shown here is derived from an EMBL/GenBank/DDBJ whole genome shotgun (WGS) entry which is preliminary data.</text>
</comment>
<reference evidence="2" key="1">
    <citation type="journal article" date="2019" name="Int. J. Syst. Evol. Microbiol.">
        <title>The Global Catalogue of Microorganisms (GCM) 10K type strain sequencing project: providing services to taxonomists for standard genome sequencing and annotation.</title>
        <authorList>
            <consortium name="The Broad Institute Genomics Platform"/>
            <consortium name="The Broad Institute Genome Sequencing Center for Infectious Disease"/>
            <person name="Wu L."/>
            <person name="Ma J."/>
        </authorList>
    </citation>
    <scope>NUCLEOTIDE SEQUENCE [LARGE SCALE GENOMIC DNA]</scope>
    <source>
        <strain evidence="2">JCM 18127</strain>
    </source>
</reference>
<evidence type="ECO:0000313" key="1">
    <source>
        <dbReference type="EMBL" id="GAA4687518.1"/>
    </source>
</evidence>
<proteinExistence type="predicted"/>
<organism evidence="1 2">
    <name type="scientific">Nocardioides nanhaiensis</name>
    <dbReference type="NCBI Taxonomy" id="1476871"/>
    <lineage>
        <taxon>Bacteria</taxon>
        <taxon>Bacillati</taxon>
        <taxon>Actinomycetota</taxon>
        <taxon>Actinomycetes</taxon>
        <taxon>Propionibacteriales</taxon>
        <taxon>Nocardioidaceae</taxon>
        <taxon>Nocardioides</taxon>
    </lineage>
</organism>
<accession>A0ABP8WH16</accession>